<evidence type="ECO:0000256" key="2">
    <source>
        <dbReference type="SAM" id="Phobius"/>
    </source>
</evidence>
<feature type="transmembrane region" description="Helical" evidence="2">
    <location>
        <begin position="177"/>
        <end position="198"/>
    </location>
</feature>
<feature type="transmembrane region" description="Helical" evidence="2">
    <location>
        <begin position="218"/>
        <end position="239"/>
    </location>
</feature>
<sequence length="422" mass="45331">MSTITLYARKVNRMPSLIRDVRSSVREFRSEVEDLRNSTMSIDSSVCNLDDVIASLRASSNTQEEKLEKLEDIKEEVEEFIDDVVSIDEDAAEAINQSKDDFYDEYYYLKPDCEKSGWEKFKDGLKDFGNWCKEHWKQIVITAVIIIGAVITIVAVVATGGLALVPLLTALGISASTAAIISGVIGVAAIAFAGLSAIVNVVDVWNPLEGFWKGAQTVLNWGNLIFGGLYNIGSIYNAFNGITTAQLRAFGQALRRPEFVEALKGAQSYRTIFSGAKMAKDGSMLWAGLGTDGANVSAGLAGTSRETLGQLMARAGVAESSVTNWASPSVAYVLESSGQVTAYIGSETGMVLSNGSVVGNIFLNYERIVAPITPGITGLTIMNQTASGWAVAAGGFSRVVQISPMLNNGLAFLEKLREVFCH</sequence>
<dbReference type="RefSeq" id="WP_051456737.1">
    <property type="nucleotide sequence ID" value="NZ_ATAX01000037.1"/>
</dbReference>
<keyword evidence="1" id="KW-0175">Coiled coil</keyword>
<keyword evidence="2" id="KW-1133">Transmembrane helix</keyword>
<dbReference type="AlphaFoldDB" id="W7UAS7"/>
<accession>W7UAS7</accession>
<organism evidence="3 4">
    <name type="scientific">Ruminococcus flavefaciens 007c</name>
    <dbReference type="NCBI Taxonomy" id="1341157"/>
    <lineage>
        <taxon>Bacteria</taxon>
        <taxon>Bacillati</taxon>
        <taxon>Bacillota</taxon>
        <taxon>Clostridia</taxon>
        <taxon>Eubacteriales</taxon>
        <taxon>Oscillospiraceae</taxon>
        <taxon>Ruminococcus</taxon>
    </lineage>
</organism>
<keyword evidence="4" id="KW-1185">Reference proteome</keyword>
<name>W7UAS7_RUMFL</name>
<evidence type="ECO:0000256" key="1">
    <source>
        <dbReference type="SAM" id="Coils"/>
    </source>
</evidence>
<dbReference type="OrthoDB" id="1829139at2"/>
<reference evidence="3 4" key="1">
    <citation type="journal article" date="2014" name="PLoS ONE">
        <title>Rumen cellulosomics: divergent fiber-degrading strategies revealed by comparative genome-wide analysis of six ruminococcal strains.</title>
        <authorList>
            <person name="Dassa B."/>
            <person name="Borovok I."/>
            <person name="Ruimy-Israeli V."/>
            <person name="Lamed R."/>
            <person name="Flint H.J."/>
            <person name="Duncan S.H."/>
            <person name="Henrissat B."/>
            <person name="Coutinho P."/>
            <person name="Morrison M."/>
            <person name="Mosoni P."/>
            <person name="Yeoman C.J."/>
            <person name="White B.A."/>
            <person name="Bayer E.A."/>
        </authorList>
    </citation>
    <scope>NUCLEOTIDE SEQUENCE [LARGE SCALE GENOMIC DNA]</scope>
    <source>
        <strain evidence="3 4">007c</strain>
    </source>
</reference>
<keyword evidence="2" id="KW-0472">Membrane</keyword>
<dbReference type="eggNOG" id="COG1372">
    <property type="taxonomic scope" value="Bacteria"/>
</dbReference>
<comment type="caution">
    <text evidence="3">The sequence shown here is derived from an EMBL/GenBank/DDBJ whole genome shotgun (WGS) entry which is preliminary data.</text>
</comment>
<dbReference type="PATRIC" id="fig|1341157.4.peg.3201"/>
<proteinExistence type="predicted"/>
<evidence type="ECO:0000313" key="4">
    <source>
        <dbReference type="Proteomes" id="UP000019365"/>
    </source>
</evidence>
<feature type="transmembrane region" description="Helical" evidence="2">
    <location>
        <begin position="139"/>
        <end position="165"/>
    </location>
</feature>
<dbReference type="EMBL" id="ATAX01000037">
    <property type="protein sequence ID" value="EWM52141.1"/>
    <property type="molecule type" value="Genomic_DNA"/>
</dbReference>
<feature type="coiled-coil region" evidence="1">
    <location>
        <begin position="18"/>
        <end position="90"/>
    </location>
</feature>
<gene>
    <name evidence="3" type="ORF">RF007C_01845</name>
</gene>
<protein>
    <submittedName>
        <fullName evidence="3">Uncharacterized protein</fullName>
    </submittedName>
</protein>
<evidence type="ECO:0000313" key="3">
    <source>
        <dbReference type="EMBL" id="EWM52141.1"/>
    </source>
</evidence>
<dbReference type="Proteomes" id="UP000019365">
    <property type="component" value="Unassembled WGS sequence"/>
</dbReference>
<keyword evidence="2" id="KW-0812">Transmembrane</keyword>